<organism evidence="2">
    <name type="scientific">Pseudoalteromonas sp. SD03</name>
    <dbReference type="NCBI Taxonomy" id="3231719"/>
    <lineage>
        <taxon>Bacteria</taxon>
        <taxon>Pseudomonadati</taxon>
        <taxon>Pseudomonadota</taxon>
        <taxon>Gammaproteobacteria</taxon>
        <taxon>Alteromonadales</taxon>
        <taxon>Pseudoalteromonadaceae</taxon>
        <taxon>Pseudoalteromonas</taxon>
    </lineage>
</organism>
<dbReference type="EMBL" id="CP162515">
    <property type="protein sequence ID" value="XDH89734.1"/>
    <property type="molecule type" value="Genomic_DNA"/>
</dbReference>
<reference evidence="2" key="1">
    <citation type="submission" date="2024-07" db="EMBL/GenBank/DDBJ databases">
        <authorList>
            <person name="Jiang Y."/>
            <person name="Qin Q."/>
        </authorList>
    </citation>
    <scope>NUCLEOTIDE SEQUENCE</scope>
    <source>
        <strain evidence="2">SD03</strain>
    </source>
</reference>
<dbReference type="AlphaFoldDB" id="A0AB39AW32"/>
<name>A0AB39AW32_9GAMM</name>
<evidence type="ECO:0000313" key="2">
    <source>
        <dbReference type="EMBL" id="XDH89734.1"/>
    </source>
</evidence>
<protein>
    <submittedName>
        <fullName evidence="2">Tn7 transposase TnsA N-terminal domain-containing protein</fullName>
    </submittedName>
</protein>
<gene>
    <name evidence="2" type="ORF">ABZP26_17580</name>
</gene>
<evidence type="ECO:0000259" key="1">
    <source>
        <dbReference type="Pfam" id="PF08722"/>
    </source>
</evidence>
<feature type="domain" description="TnsA endonuclease N-terminal" evidence="1">
    <location>
        <begin position="47"/>
        <end position="111"/>
    </location>
</feature>
<dbReference type="Pfam" id="PF08722">
    <property type="entry name" value="Tn7_TnsA-like_N"/>
    <property type="match status" value="1"/>
</dbReference>
<sequence length="204" mass="23266">MKLTVTKTNANVHRGRFVLRFNSQKNKSVLTPESFQELKKAYLLECDPNVVMFTCQPEQIAVTIDKKTRRYTPDFLVLYRSGFSEYIEIHHASKVDDAYRAKIAFFDKFTRKKAKIGIRLIVVDKLNSIEMANLSLLTQYYAAPTFPLSMAPDGQLTFAELIQSLEAIAVCPISEAYGLIAAKVYHLNLYKPLTAETVLTRAYR</sequence>
<accession>A0AB39AW32</accession>
<dbReference type="Gene3D" id="3.40.91.30">
    <property type="match status" value="1"/>
</dbReference>
<dbReference type="RefSeq" id="WP_368485825.1">
    <property type="nucleotide sequence ID" value="NZ_CP162515.1"/>
</dbReference>
<dbReference type="InterPro" id="IPR014833">
    <property type="entry name" value="TnsA_N"/>
</dbReference>
<proteinExistence type="predicted"/>